<evidence type="ECO:0000313" key="6">
    <source>
        <dbReference type="Proteomes" id="UP001172155"/>
    </source>
</evidence>
<evidence type="ECO:0000313" key="5">
    <source>
        <dbReference type="EMBL" id="KAK0738653.1"/>
    </source>
</evidence>
<dbReference type="SUPFAM" id="SSF56176">
    <property type="entry name" value="FAD-binding/transporter-associated domain-like"/>
    <property type="match status" value="1"/>
</dbReference>
<dbReference type="PANTHER" id="PTHR13878">
    <property type="entry name" value="GULONOLACTONE OXIDASE"/>
    <property type="match status" value="1"/>
</dbReference>
<dbReference type="InterPro" id="IPR050432">
    <property type="entry name" value="FAD-linked_Oxidoreductases_BP"/>
</dbReference>
<dbReference type="Proteomes" id="UP001172155">
    <property type="component" value="Unassembled WGS sequence"/>
</dbReference>
<reference evidence="5" key="1">
    <citation type="submission" date="2023-06" db="EMBL/GenBank/DDBJ databases">
        <title>Genome-scale phylogeny and comparative genomics of the fungal order Sordariales.</title>
        <authorList>
            <consortium name="Lawrence Berkeley National Laboratory"/>
            <person name="Hensen N."/>
            <person name="Bonometti L."/>
            <person name="Westerberg I."/>
            <person name="Brannstrom I.O."/>
            <person name="Guillou S."/>
            <person name="Cros-Aarteil S."/>
            <person name="Calhoun S."/>
            <person name="Haridas S."/>
            <person name="Kuo A."/>
            <person name="Mondo S."/>
            <person name="Pangilinan J."/>
            <person name="Riley R."/>
            <person name="LaButti K."/>
            <person name="Andreopoulos B."/>
            <person name="Lipzen A."/>
            <person name="Chen C."/>
            <person name="Yanf M."/>
            <person name="Daum C."/>
            <person name="Ng V."/>
            <person name="Clum A."/>
            <person name="Steindorff A."/>
            <person name="Ohm R."/>
            <person name="Martin F."/>
            <person name="Silar P."/>
            <person name="Natvig D."/>
            <person name="Lalanne C."/>
            <person name="Gautier V."/>
            <person name="Ament-velasquez S.L."/>
            <person name="Kruys A."/>
            <person name="Hutchinson M.I."/>
            <person name="Powell A.J."/>
            <person name="Barry K."/>
            <person name="Miller A.N."/>
            <person name="Grigoriev I.V."/>
            <person name="Debuchy R."/>
            <person name="Gladieux P."/>
            <person name="Thoren M.H."/>
            <person name="Johannesson H."/>
        </authorList>
    </citation>
    <scope>NUCLEOTIDE SEQUENCE</scope>
    <source>
        <strain evidence="5">SMH3187-1</strain>
    </source>
</reference>
<dbReference type="Gene3D" id="3.40.462.20">
    <property type="match status" value="1"/>
</dbReference>
<proteinExistence type="inferred from homology"/>
<dbReference type="PANTHER" id="PTHR13878:SF97">
    <property type="entry name" value="ISOAMYL ALCOHOL OXIDASE"/>
    <property type="match status" value="1"/>
</dbReference>
<dbReference type="InterPro" id="IPR016169">
    <property type="entry name" value="FAD-bd_PCMH_sub2"/>
</dbReference>
<comment type="similarity">
    <text evidence="1">Belongs to the oxygen-dependent FAD-linked oxidoreductase family.</text>
</comment>
<accession>A0AA40BQQ0</accession>
<gene>
    <name evidence="5" type="ORF">B0T18DRAFT_422518</name>
</gene>
<dbReference type="InterPro" id="IPR036318">
    <property type="entry name" value="FAD-bd_PCMH-like_sf"/>
</dbReference>
<dbReference type="InterPro" id="IPR012951">
    <property type="entry name" value="BBE"/>
</dbReference>
<name>A0AA40BQQ0_9PEZI</name>
<evidence type="ECO:0000256" key="1">
    <source>
        <dbReference type="ARBA" id="ARBA00005466"/>
    </source>
</evidence>
<feature type="signal peptide" evidence="3">
    <location>
        <begin position="1"/>
        <end position="19"/>
    </location>
</feature>
<feature type="chain" id="PRO_5041309975" evidence="3">
    <location>
        <begin position="20"/>
        <end position="603"/>
    </location>
</feature>
<keyword evidence="2" id="KW-0560">Oxidoreductase</keyword>
<feature type="domain" description="FAD-binding PCMH-type" evidence="4">
    <location>
        <begin position="130"/>
        <end position="319"/>
    </location>
</feature>
<dbReference type="InterPro" id="IPR016166">
    <property type="entry name" value="FAD-bd_PCMH"/>
</dbReference>
<dbReference type="Pfam" id="PF01565">
    <property type="entry name" value="FAD_binding_4"/>
    <property type="match status" value="1"/>
</dbReference>
<dbReference type="AlphaFoldDB" id="A0AA40BQQ0"/>
<sequence length="603" mass="65480">MLLPHLLAAASFLIPAVAAGDKTTPLVPRTWNGKKYACKCYYGDACWPSASEWKTLNNTVSGRLVPFIPPEAACHNFFNGTLFTIPTYNAAQCADVTTNYPVEQWINDQDAALMWRSWTNSSCVPTTNPSTPCTPGYYGIYIIRATTKSHVKAGIDFARRHSLRLIIRNTGHDFMGRSTGWGALVINVHGFQSVEFTSSYRGPKKEPYTGSAVTIAAGVQGRALLRLAAAQTPPVTLLTGECPTVSVAGGFVQGGGHGPLTTIFGFAADNVLSFDVVTAAGTYLTANAHQNADLFYALRGGGPGTYAVVVSATFKTFPDVPSAGATLYINSTLTNSSTVFWEGVRIFHGFANELIDAGLYTLYSLGPQMLRVKPFVAYNQTATQLDAVLAPMRAKLEAAGVPFTMAPASGYGTFLGLYLDLFDDERAGAPLLTGGWMFGRRDIAERNDAIVEAMKVALSPRADLVDKGYMVGHIFGPGHGVSKAKGAEAAVNPRFREASDLLLYNLPLPADSSIAQEDDIQDLLSNTVDRAMMRAAPDGLAYINEANPYMEDWQTHFWGPKVYPKLKKLKREWDPEGLFYSISTPGTEEWHVIEYGERLCKKL</sequence>
<comment type="caution">
    <text evidence="5">The sequence shown here is derived from an EMBL/GenBank/DDBJ whole genome shotgun (WGS) entry which is preliminary data.</text>
</comment>
<evidence type="ECO:0000259" key="4">
    <source>
        <dbReference type="PROSITE" id="PS51387"/>
    </source>
</evidence>
<dbReference type="Pfam" id="PF08031">
    <property type="entry name" value="BBE"/>
    <property type="match status" value="1"/>
</dbReference>
<dbReference type="InterPro" id="IPR006094">
    <property type="entry name" value="Oxid_FAD_bind_N"/>
</dbReference>
<dbReference type="EMBL" id="JAUKUD010000007">
    <property type="protein sequence ID" value="KAK0738653.1"/>
    <property type="molecule type" value="Genomic_DNA"/>
</dbReference>
<dbReference type="GO" id="GO:0016491">
    <property type="term" value="F:oxidoreductase activity"/>
    <property type="evidence" value="ECO:0007669"/>
    <property type="project" value="UniProtKB-KW"/>
</dbReference>
<keyword evidence="6" id="KW-1185">Reference proteome</keyword>
<dbReference type="Gene3D" id="3.30.465.10">
    <property type="match status" value="1"/>
</dbReference>
<protein>
    <submittedName>
        <fullName evidence="5">Isoamyl alcohol oxidase</fullName>
    </submittedName>
</protein>
<organism evidence="5 6">
    <name type="scientific">Schizothecium vesticola</name>
    <dbReference type="NCBI Taxonomy" id="314040"/>
    <lineage>
        <taxon>Eukaryota</taxon>
        <taxon>Fungi</taxon>
        <taxon>Dikarya</taxon>
        <taxon>Ascomycota</taxon>
        <taxon>Pezizomycotina</taxon>
        <taxon>Sordariomycetes</taxon>
        <taxon>Sordariomycetidae</taxon>
        <taxon>Sordariales</taxon>
        <taxon>Schizotheciaceae</taxon>
        <taxon>Schizothecium</taxon>
    </lineage>
</organism>
<dbReference type="GO" id="GO:0071949">
    <property type="term" value="F:FAD binding"/>
    <property type="evidence" value="ECO:0007669"/>
    <property type="project" value="InterPro"/>
</dbReference>
<evidence type="ECO:0000256" key="2">
    <source>
        <dbReference type="ARBA" id="ARBA00023002"/>
    </source>
</evidence>
<keyword evidence="3" id="KW-0732">Signal</keyword>
<dbReference type="PROSITE" id="PS51387">
    <property type="entry name" value="FAD_PCMH"/>
    <property type="match status" value="1"/>
</dbReference>
<evidence type="ECO:0000256" key="3">
    <source>
        <dbReference type="SAM" id="SignalP"/>
    </source>
</evidence>